<feature type="non-terminal residue" evidence="2">
    <location>
        <position position="95"/>
    </location>
</feature>
<protein>
    <submittedName>
        <fullName evidence="2">Uncharacterized protein</fullName>
    </submittedName>
</protein>
<gene>
    <name evidence="2" type="ORF">IWQ62_002344</name>
</gene>
<dbReference type="Proteomes" id="UP001150925">
    <property type="component" value="Unassembled WGS sequence"/>
</dbReference>
<keyword evidence="3" id="KW-1185">Reference proteome</keyword>
<name>A0A9W8AQI7_9FUNG</name>
<comment type="caution">
    <text evidence="2">The sequence shown here is derived from an EMBL/GenBank/DDBJ whole genome shotgun (WGS) entry which is preliminary data.</text>
</comment>
<accession>A0A9W8AQI7</accession>
<sequence>MASTFTFPPSFERGDEAPMDFTYNKDRTDPSNPFLVTGEPPRKRPFSLANQPAPETPRNRPVFGSAFLFSPPPKTDENRSTIDPLEELGAAASIS</sequence>
<organism evidence="2 3">
    <name type="scientific">Dispira parvispora</name>
    <dbReference type="NCBI Taxonomy" id="1520584"/>
    <lineage>
        <taxon>Eukaryota</taxon>
        <taxon>Fungi</taxon>
        <taxon>Fungi incertae sedis</taxon>
        <taxon>Zoopagomycota</taxon>
        <taxon>Kickxellomycotina</taxon>
        <taxon>Dimargaritomycetes</taxon>
        <taxon>Dimargaritales</taxon>
        <taxon>Dimargaritaceae</taxon>
        <taxon>Dispira</taxon>
    </lineage>
</organism>
<feature type="region of interest" description="Disordered" evidence="1">
    <location>
        <begin position="1"/>
        <end position="95"/>
    </location>
</feature>
<dbReference type="OrthoDB" id="5961at2759"/>
<proteinExistence type="predicted"/>
<evidence type="ECO:0000313" key="3">
    <source>
        <dbReference type="Proteomes" id="UP001150925"/>
    </source>
</evidence>
<evidence type="ECO:0000313" key="2">
    <source>
        <dbReference type="EMBL" id="KAJ1966628.1"/>
    </source>
</evidence>
<evidence type="ECO:0000256" key="1">
    <source>
        <dbReference type="SAM" id="MobiDB-lite"/>
    </source>
</evidence>
<dbReference type="AlphaFoldDB" id="A0A9W8AQI7"/>
<reference evidence="2" key="1">
    <citation type="submission" date="2022-07" db="EMBL/GenBank/DDBJ databases">
        <title>Phylogenomic reconstructions and comparative analyses of Kickxellomycotina fungi.</title>
        <authorList>
            <person name="Reynolds N.K."/>
            <person name="Stajich J.E."/>
            <person name="Barry K."/>
            <person name="Grigoriev I.V."/>
            <person name="Crous P."/>
            <person name="Smith M.E."/>
        </authorList>
    </citation>
    <scope>NUCLEOTIDE SEQUENCE</scope>
    <source>
        <strain evidence="2">RSA 1196</strain>
    </source>
</reference>
<dbReference type="EMBL" id="JANBPY010000485">
    <property type="protein sequence ID" value="KAJ1966628.1"/>
    <property type="molecule type" value="Genomic_DNA"/>
</dbReference>